<gene>
    <name evidence="1" type="ORF">A2625_04960</name>
</gene>
<organism evidence="1 2">
    <name type="scientific">candidate division WOR-1 bacterium RIFCSPHIGHO2_01_FULL_53_15</name>
    <dbReference type="NCBI Taxonomy" id="1802564"/>
    <lineage>
        <taxon>Bacteria</taxon>
        <taxon>Bacillati</taxon>
        <taxon>Saganbacteria</taxon>
    </lineage>
</organism>
<proteinExistence type="predicted"/>
<reference evidence="1 2" key="1">
    <citation type="journal article" date="2016" name="Nat. Commun.">
        <title>Thousands of microbial genomes shed light on interconnected biogeochemical processes in an aquifer system.</title>
        <authorList>
            <person name="Anantharaman K."/>
            <person name="Brown C.T."/>
            <person name="Hug L.A."/>
            <person name="Sharon I."/>
            <person name="Castelle C.J."/>
            <person name="Probst A.J."/>
            <person name="Thomas B.C."/>
            <person name="Singh A."/>
            <person name="Wilkins M.J."/>
            <person name="Karaoz U."/>
            <person name="Brodie E.L."/>
            <person name="Williams K.H."/>
            <person name="Hubbard S.S."/>
            <person name="Banfield J.F."/>
        </authorList>
    </citation>
    <scope>NUCLEOTIDE SEQUENCE [LARGE SCALE GENOMIC DNA]</scope>
</reference>
<evidence type="ECO:0000313" key="1">
    <source>
        <dbReference type="EMBL" id="OGB89213.1"/>
    </source>
</evidence>
<dbReference type="EMBL" id="METM01000028">
    <property type="protein sequence ID" value="OGB89213.1"/>
    <property type="molecule type" value="Genomic_DNA"/>
</dbReference>
<evidence type="ECO:0000313" key="2">
    <source>
        <dbReference type="Proteomes" id="UP000178724"/>
    </source>
</evidence>
<name>A0A1F4PZI6_UNCSA</name>
<dbReference type="Proteomes" id="UP000178724">
    <property type="component" value="Unassembled WGS sequence"/>
</dbReference>
<accession>A0A1F4PZI6</accession>
<sequence length="69" mass="7805">MAIRGIEPKELRKIGRPGLARAEEAPPVGIAPILRASWKFARETAQRFSKELGVDRTQEFLKNLAKRFS</sequence>
<dbReference type="AlphaFoldDB" id="A0A1F4PZI6"/>
<protein>
    <submittedName>
        <fullName evidence="1">Uncharacterized protein</fullName>
    </submittedName>
</protein>
<comment type="caution">
    <text evidence="1">The sequence shown here is derived from an EMBL/GenBank/DDBJ whole genome shotgun (WGS) entry which is preliminary data.</text>
</comment>